<keyword evidence="1" id="KW-0732">Signal</keyword>
<dbReference type="Proteomes" id="UP000292855">
    <property type="component" value="Unassembled WGS sequence"/>
</dbReference>
<keyword evidence="4" id="KW-1185">Reference proteome</keyword>
<evidence type="ECO:0000256" key="1">
    <source>
        <dbReference type="SAM" id="SignalP"/>
    </source>
</evidence>
<dbReference type="Pfam" id="PF13568">
    <property type="entry name" value="OMP_b-brl_2"/>
    <property type="match status" value="1"/>
</dbReference>
<dbReference type="OrthoDB" id="1150878at2"/>
<feature type="domain" description="Outer membrane protein beta-barrel" evidence="2">
    <location>
        <begin position="21"/>
        <end position="181"/>
    </location>
</feature>
<organism evidence="3 4">
    <name type="scientific">Sphingobacterium corticibacterium</name>
    <dbReference type="NCBI Taxonomy" id="2484746"/>
    <lineage>
        <taxon>Bacteria</taxon>
        <taxon>Pseudomonadati</taxon>
        <taxon>Bacteroidota</taxon>
        <taxon>Sphingobacteriia</taxon>
        <taxon>Sphingobacteriales</taxon>
        <taxon>Sphingobacteriaceae</taxon>
        <taxon>Sphingobacterium</taxon>
    </lineage>
</organism>
<feature type="signal peptide" evidence="1">
    <location>
        <begin position="1"/>
        <end position="20"/>
    </location>
</feature>
<sequence>MKRILSFVAVVLCGITAATAQTSYGLKAGVNLAKYKASGGNITFTSDTRTSFYVTGYADITVANNFSIQPGVSFQGKGGTVSGEFVGVNEKVKEDLMYIEIPVNAVYYIPTGEVGKLFFGAGPYAGLGVRVKTSAGNISESGSFDDAGLNVFDAGLNFLGGYKLNNGFLINVGYGLGLTNMMKDLEGAAVKNRIWSIGVGYQF</sequence>
<dbReference type="RefSeq" id="WP_130140991.1">
    <property type="nucleotide sequence ID" value="NZ_SGIT01000001.1"/>
</dbReference>
<gene>
    <name evidence="3" type="ORF">EWE74_08255</name>
</gene>
<comment type="caution">
    <text evidence="3">The sequence shown here is derived from an EMBL/GenBank/DDBJ whole genome shotgun (WGS) entry which is preliminary data.</text>
</comment>
<evidence type="ECO:0000259" key="2">
    <source>
        <dbReference type="Pfam" id="PF13568"/>
    </source>
</evidence>
<dbReference type="EMBL" id="SGIT01000001">
    <property type="protein sequence ID" value="RZF62768.1"/>
    <property type="molecule type" value="Genomic_DNA"/>
</dbReference>
<dbReference type="AlphaFoldDB" id="A0A4V2DCV1"/>
<evidence type="ECO:0000313" key="4">
    <source>
        <dbReference type="Proteomes" id="UP000292855"/>
    </source>
</evidence>
<reference evidence="3 4" key="1">
    <citation type="submission" date="2019-02" db="EMBL/GenBank/DDBJ databases">
        <authorList>
            <person name="Li Y."/>
        </authorList>
    </citation>
    <scope>NUCLEOTIDE SEQUENCE [LARGE SCALE GENOMIC DNA]</scope>
    <source>
        <strain evidence="3 4">30C10-4-7</strain>
    </source>
</reference>
<name>A0A4V2DCV1_9SPHI</name>
<accession>A0A4V2DCV1</accession>
<proteinExistence type="predicted"/>
<feature type="chain" id="PRO_5020515270" evidence="1">
    <location>
        <begin position="21"/>
        <end position="203"/>
    </location>
</feature>
<dbReference type="InterPro" id="IPR025665">
    <property type="entry name" value="Beta-barrel_OMP_2"/>
</dbReference>
<evidence type="ECO:0000313" key="3">
    <source>
        <dbReference type="EMBL" id="RZF62768.1"/>
    </source>
</evidence>
<protein>
    <submittedName>
        <fullName evidence="3">PorT family protein</fullName>
    </submittedName>
</protein>